<dbReference type="Pfam" id="PF00144">
    <property type="entry name" value="Beta-lactamase"/>
    <property type="match status" value="1"/>
</dbReference>
<gene>
    <name evidence="2" type="ORF">MB27_30390</name>
</gene>
<evidence type="ECO:0000313" key="2">
    <source>
        <dbReference type="EMBL" id="KHD74167.1"/>
    </source>
</evidence>
<dbReference type="InterPro" id="IPR012338">
    <property type="entry name" value="Beta-lactam/transpept-like"/>
</dbReference>
<keyword evidence="3" id="KW-1185">Reference proteome</keyword>
<sequence length="370" mass="39872">MTGTAAPARADGIDRAELRQVVEEIAGSGFTGVQVRVSDGRRDWAGSAGVRELGRPGAPPVNGRFRVGSATKTFIATIALQLVAEGRIGLDEPVAGHLPGYGLDERITLRMLLQHTSGVFNFTGDYDPDGTLVPGIVWSGGEWVRDRFKTYQPEDLVRLALSHPLRFTPGTDWGYSNTNYVLARLLVEEVTGRPFAAELQRRILRPLGMRDTTAPGTSPEIPGPHAHAYYRYDGRTVDVTRQNPSWIGGGGDMISTTGDLRTFISALMSGRLLPARLLAEMRTPNAKIGYGLGLFVQDGSTPSPFPLPACGTPIVTHNGGVQGYATMMYSTLDGDRTLTASLTYVDDVAQTQAGAFREAMQALIDETFCA</sequence>
<comment type="caution">
    <text evidence="2">The sequence shown here is derived from an EMBL/GenBank/DDBJ whole genome shotgun (WGS) entry which is preliminary data.</text>
</comment>
<organism evidence="2 3">
    <name type="scientific">Actinoplanes utahensis</name>
    <dbReference type="NCBI Taxonomy" id="1869"/>
    <lineage>
        <taxon>Bacteria</taxon>
        <taxon>Bacillati</taxon>
        <taxon>Actinomycetota</taxon>
        <taxon>Actinomycetes</taxon>
        <taxon>Micromonosporales</taxon>
        <taxon>Micromonosporaceae</taxon>
        <taxon>Actinoplanes</taxon>
    </lineage>
</organism>
<dbReference type="InterPro" id="IPR050491">
    <property type="entry name" value="AmpC-like"/>
</dbReference>
<dbReference type="EMBL" id="JRTT01000053">
    <property type="protein sequence ID" value="KHD74167.1"/>
    <property type="molecule type" value="Genomic_DNA"/>
</dbReference>
<feature type="domain" description="Beta-lactamase-related" evidence="1">
    <location>
        <begin position="19"/>
        <end position="336"/>
    </location>
</feature>
<dbReference type="Gene3D" id="3.40.710.10">
    <property type="entry name" value="DD-peptidase/beta-lactamase superfamily"/>
    <property type="match status" value="1"/>
</dbReference>
<protein>
    <submittedName>
        <fullName evidence="2">Alkaline D-peptidase</fullName>
    </submittedName>
</protein>
<evidence type="ECO:0000259" key="1">
    <source>
        <dbReference type="Pfam" id="PF00144"/>
    </source>
</evidence>
<dbReference type="InterPro" id="IPR001466">
    <property type="entry name" value="Beta-lactam-related"/>
</dbReference>
<dbReference type="PANTHER" id="PTHR46825">
    <property type="entry name" value="D-ALANYL-D-ALANINE-CARBOXYPEPTIDASE/ENDOPEPTIDASE AMPH"/>
    <property type="match status" value="1"/>
</dbReference>
<dbReference type="SUPFAM" id="SSF56601">
    <property type="entry name" value="beta-lactamase/transpeptidase-like"/>
    <property type="match status" value="1"/>
</dbReference>
<dbReference type="PANTHER" id="PTHR46825:SF7">
    <property type="entry name" value="D-ALANYL-D-ALANINE CARBOXYPEPTIDASE"/>
    <property type="match status" value="1"/>
</dbReference>
<reference evidence="2 3" key="1">
    <citation type="submission" date="2014-10" db="EMBL/GenBank/DDBJ databases">
        <title>Draft genome sequence of Actinoplanes utahensis NRRL 12052.</title>
        <authorList>
            <person name="Velasco-Bucheli B."/>
            <person name="del Cerro C."/>
            <person name="Hormigo D."/>
            <person name="Garcia J.L."/>
            <person name="Acebal C."/>
            <person name="Arroyo M."/>
            <person name="de la Mata I."/>
        </authorList>
    </citation>
    <scope>NUCLEOTIDE SEQUENCE [LARGE SCALE GENOMIC DNA]</scope>
    <source>
        <strain evidence="2 3">NRRL 12052</strain>
    </source>
</reference>
<accession>A0A0A6X242</accession>
<dbReference type="STRING" id="1869.MB27_30390"/>
<proteinExistence type="predicted"/>
<evidence type="ECO:0000313" key="3">
    <source>
        <dbReference type="Proteomes" id="UP000054537"/>
    </source>
</evidence>
<dbReference type="AlphaFoldDB" id="A0A0A6X242"/>
<name>A0A0A6X242_ACTUT</name>
<dbReference type="Proteomes" id="UP000054537">
    <property type="component" value="Unassembled WGS sequence"/>
</dbReference>
<dbReference type="eggNOG" id="COG1680">
    <property type="taxonomic scope" value="Bacteria"/>
</dbReference>